<accession>A0A5C5XYX0</accession>
<evidence type="ECO:0000313" key="3">
    <source>
        <dbReference type="Proteomes" id="UP000318478"/>
    </source>
</evidence>
<keyword evidence="3" id="KW-1185">Reference proteome</keyword>
<proteinExistence type="predicted"/>
<sequence>MRDTWAHPDSHDNQQAADVLRRYSYAESPLMFAPQPLLRAVGSLGGLSGARFWRVTLGGQPRLLRKWPAHVSAAWLSELHALLRHVNAVGIQEAPAPLADASGSTVVAHAGHSWELNDWLPGSPIEEVLPNATAQAARPGIAAGAAALARFHEACVAYPNRPGSLGSPNAVRKRQQALQELAAGPPTAPPPDGEHLVTQHDSAAILARLQSLGPRMLRQVAAVSDQPTRLQMIHGDARREHLLLSNGRVTGLIDFGAVTYDTPLVDLARWLGETCSECPAAWADGLAAYHALRPLTDLERRLTPLLAVSGTLIAASNWLRWSAEPSMNLGSRAAPQARIQQLARRLELIASGRHAAQIVD</sequence>
<evidence type="ECO:0000259" key="1">
    <source>
        <dbReference type="Pfam" id="PF01636"/>
    </source>
</evidence>
<dbReference type="Pfam" id="PF01636">
    <property type="entry name" value="APH"/>
    <property type="match status" value="1"/>
</dbReference>
<reference evidence="2 3" key="1">
    <citation type="submission" date="2019-02" db="EMBL/GenBank/DDBJ databases">
        <title>Deep-cultivation of Planctomycetes and their phenomic and genomic characterization uncovers novel biology.</title>
        <authorList>
            <person name="Wiegand S."/>
            <person name="Jogler M."/>
            <person name="Boedeker C."/>
            <person name="Pinto D."/>
            <person name="Vollmers J."/>
            <person name="Rivas-Marin E."/>
            <person name="Kohn T."/>
            <person name="Peeters S.H."/>
            <person name="Heuer A."/>
            <person name="Rast P."/>
            <person name="Oberbeckmann S."/>
            <person name="Bunk B."/>
            <person name="Jeske O."/>
            <person name="Meyerdierks A."/>
            <person name="Storesund J.E."/>
            <person name="Kallscheuer N."/>
            <person name="Luecker S."/>
            <person name="Lage O.M."/>
            <person name="Pohl T."/>
            <person name="Merkel B.J."/>
            <person name="Hornburger P."/>
            <person name="Mueller R.-W."/>
            <person name="Bruemmer F."/>
            <person name="Labrenz M."/>
            <person name="Spormann A.M."/>
            <person name="Op Den Camp H."/>
            <person name="Overmann J."/>
            <person name="Amann R."/>
            <person name="Jetten M.S.M."/>
            <person name="Mascher T."/>
            <person name="Medema M.H."/>
            <person name="Devos D.P."/>
            <person name="Kaster A.-K."/>
            <person name="Ovreas L."/>
            <person name="Rohde M."/>
            <person name="Galperin M.Y."/>
            <person name="Jogler C."/>
        </authorList>
    </citation>
    <scope>NUCLEOTIDE SEQUENCE [LARGE SCALE GENOMIC DNA]</scope>
    <source>
        <strain evidence="2 3">Pla123a</strain>
    </source>
</reference>
<name>A0A5C5XYX0_9BACT</name>
<dbReference type="InterPro" id="IPR011009">
    <property type="entry name" value="Kinase-like_dom_sf"/>
</dbReference>
<dbReference type="EMBL" id="SJPO01000012">
    <property type="protein sequence ID" value="TWT67739.1"/>
    <property type="molecule type" value="Genomic_DNA"/>
</dbReference>
<keyword evidence="2" id="KW-0808">Transferase</keyword>
<dbReference type="OrthoDB" id="283096at2"/>
<dbReference type="InterPro" id="IPR002575">
    <property type="entry name" value="Aminoglycoside_PTrfase"/>
</dbReference>
<dbReference type="Gene3D" id="3.90.1200.10">
    <property type="match status" value="1"/>
</dbReference>
<dbReference type="SUPFAM" id="SSF56112">
    <property type="entry name" value="Protein kinase-like (PK-like)"/>
    <property type="match status" value="1"/>
</dbReference>
<evidence type="ECO:0000313" key="2">
    <source>
        <dbReference type="EMBL" id="TWT67739.1"/>
    </source>
</evidence>
<dbReference type="RefSeq" id="WP_146590731.1">
    <property type="nucleotide sequence ID" value="NZ_SJPO01000012.1"/>
</dbReference>
<dbReference type="AlphaFoldDB" id="A0A5C5XYX0"/>
<feature type="domain" description="Aminoglycoside phosphotransferase" evidence="1">
    <location>
        <begin position="45"/>
        <end position="291"/>
    </location>
</feature>
<organism evidence="2 3">
    <name type="scientific">Posidoniimonas polymericola</name>
    <dbReference type="NCBI Taxonomy" id="2528002"/>
    <lineage>
        <taxon>Bacteria</taxon>
        <taxon>Pseudomonadati</taxon>
        <taxon>Planctomycetota</taxon>
        <taxon>Planctomycetia</taxon>
        <taxon>Pirellulales</taxon>
        <taxon>Lacipirellulaceae</taxon>
        <taxon>Posidoniimonas</taxon>
    </lineage>
</organism>
<keyword evidence="2" id="KW-0418">Kinase</keyword>
<dbReference type="Proteomes" id="UP000318478">
    <property type="component" value="Unassembled WGS sequence"/>
</dbReference>
<gene>
    <name evidence="2" type="ORF">Pla123a_42950</name>
</gene>
<protein>
    <submittedName>
        <fullName evidence="2">Homoserine kinase</fullName>
    </submittedName>
</protein>
<comment type="caution">
    <text evidence="2">The sequence shown here is derived from an EMBL/GenBank/DDBJ whole genome shotgun (WGS) entry which is preliminary data.</text>
</comment>
<dbReference type="GO" id="GO:0016301">
    <property type="term" value="F:kinase activity"/>
    <property type="evidence" value="ECO:0007669"/>
    <property type="project" value="UniProtKB-KW"/>
</dbReference>